<keyword evidence="1" id="KW-0808">Transferase</keyword>
<dbReference type="InterPro" id="IPR036388">
    <property type="entry name" value="WH-like_DNA-bd_sf"/>
</dbReference>
<dbReference type="EMBL" id="FMXQ01000001">
    <property type="protein sequence ID" value="SDB07721.1"/>
    <property type="molecule type" value="Genomic_DNA"/>
</dbReference>
<keyword evidence="2" id="KW-1185">Reference proteome</keyword>
<keyword evidence="1" id="KW-0418">Kinase</keyword>
<organism evidence="1 2">
    <name type="scientific">Bauldia litoralis</name>
    <dbReference type="NCBI Taxonomy" id="665467"/>
    <lineage>
        <taxon>Bacteria</taxon>
        <taxon>Pseudomonadati</taxon>
        <taxon>Pseudomonadota</taxon>
        <taxon>Alphaproteobacteria</taxon>
        <taxon>Hyphomicrobiales</taxon>
        <taxon>Kaistiaceae</taxon>
        <taxon>Bauldia</taxon>
    </lineage>
</organism>
<dbReference type="GO" id="GO:0009384">
    <property type="term" value="F:N-acylmannosamine kinase activity"/>
    <property type="evidence" value="ECO:0007669"/>
    <property type="project" value="TreeGrafter"/>
</dbReference>
<protein>
    <submittedName>
        <fullName evidence="1">Sugar kinase of the NBD/HSP70 family, may contain an N-terminal HTH domain</fullName>
    </submittedName>
</protein>
<dbReference type="InterPro" id="IPR036390">
    <property type="entry name" value="WH_DNA-bd_sf"/>
</dbReference>
<evidence type="ECO:0000313" key="2">
    <source>
        <dbReference type="Proteomes" id="UP000199071"/>
    </source>
</evidence>
<dbReference type="InterPro" id="IPR000600">
    <property type="entry name" value="ROK"/>
</dbReference>
<accession>A0A1G6AH11</accession>
<evidence type="ECO:0000313" key="1">
    <source>
        <dbReference type="EMBL" id="SDB07721.1"/>
    </source>
</evidence>
<dbReference type="Pfam" id="PF13412">
    <property type="entry name" value="HTH_24"/>
    <property type="match status" value="1"/>
</dbReference>
<dbReference type="Gene3D" id="1.10.10.10">
    <property type="entry name" value="Winged helix-like DNA-binding domain superfamily/Winged helix DNA-binding domain"/>
    <property type="match status" value="1"/>
</dbReference>
<dbReference type="GO" id="GO:0019262">
    <property type="term" value="P:N-acetylneuraminate catabolic process"/>
    <property type="evidence" value="ECO:0007669"/>
    <property type="project" value="TreeGrafter"/>
</dbReference>
<dbReference type="Gene3D" id="3.30.420.40">
    <property type="match status" value="2"/>
</dbReference>
<name>A0A1G6AH11_9HYPH</name>
<dbReference type="Proteomes" id="UP000199071">
    <property type="component" value="Unassembled WGS sequence"/>
</dbReference>
<gene>
    <name evidence="1" type="ORF">SAMN02982931_00610</name>
</gene>
<dbReference type="STRING" id="665467.SAMN02982931_00610"/>
<proteinExistence type="predicted"/>
<dbReference type="PANTHER" id="PTHR18964:SF169">
    <property type="entry name" value="N-ACETYLMANNOSAMINE KINASE"/>
    <property type="match status" value="1"/>
</dbReference>
<dbReference type="SUPFAM" id="SSF53067">
    <property type="entry name" value="Actin-like ATPase domain"/>
    <property type="match status" value="1"/>
</dbReference>
<dbReference type="InterPro" id="IPR043129">
    <property type="entry name" value="ATPase_NBD"/>
</dbReference>
<dbReference type="PANTHER" id="PTHR18964">
    <property type="entry name" value="ROK (REPRESSOR, ORF, KINASE) FAMILY"/>
    <property type="match status" value="1"/>
</dbReference>
<sequence length="429" mass="45531">MSGGMMPGSGDKVGWLTSAGSAAAEAARAHTADISRGTNQTGVRLYNERLILSLIRRHDSLAKADIARQTGLSPQTITVIMRQLESDALVVKRDRQRGKIGQPSVPFALNPDGAFSLGLKIGRRSADLILVDLVGAVRGSLQFAFTYPAPQAVLDFVATGIGRLTADLTEDQRQRIAGVGIAAPFELWNWEEQVGAPPSTLDQWRSFDIAREIGAICPWPVSFCNDATAACGAELVLGNPGHHLDFLYFFVGSFVGGGVVLNGALYPGHRGNAGALGSMPIAAPDHGGGFASQQLIRHASIYLLQNRLAESGRDPSILWLSPDEWGDLGDLLDAWIVEAGDSLAFAAMAATSVIDFEAIVIDGAFPPEVRSRLVARARKRIDDFDVQGLSRAVVVEGTIGSGARAIGGACLPLLAHFSRDDNVLFKATP</sequence>
<dbReference type="Pfam" id="PF00480">
    <property type="entry name" value="ROK"/>
    <property type="match status" value="1"/>
</dbReference>
<dbReference type="SUPFAM" id="SSF46785">
    <property type="entry name" value="Winged helix' DNA-binding domain"/>
    <property type="match status" value="1"/>
</dbReference>
<reference evidence="1 2" key="1">
    <citation type="submission" date="2016-10" db="EMBL/GenBank/DDBJ databases">
        <authorList>
            <person name="de Groot N.N."/>
        </authorList>
    </citation>
    <scope>NUCLEOTIDE SEQUENCE [LARGE SCALE GENOMIC DNA]</scope>
    <source>
        <strain evidence="1 2">ATCC 35022</strain>
    </source>
</reference>
<dbReference type="AlphaFoldDB" id="A0A1G6AH11"/>